<feature type="compositionally biased region" description="Acidic residues" evidence="1">
    <location>
        <begin position="191"/>
        <end position="200"/>
    </location>
</feature>
<dbReference type="Proteomes" id="UP000759537">
    <property type="component" value="Unassembled WGS sequence"/>
</dbReference>
<dbReference type="AlphaFoldDB" id="A0A9P5MXY4"/>
<proteinExistence type="predicted"/>
<evidence type="ECO:0000313" key="2">
    <source>
        <dbReference type="EMBL" id="KAF8481559.1"/>
    </source>
</evidence>
<protein>
    <submittedName>
        <fullName evidence="2">Uncharacterized protein</fullName>
    </submittedName>
</protein>
<feature type="compositionally biased region" description="Polar residues" evidence="1">
    <location>
        <begin position="61"/>
        <end position="71"/>
    </location>
</feature>
<feature type="compositionally biased region" description="Basic and acidic residues" evidence="1">
    <location>
        <begin position="10"/>
        <end position="23"/>
    </location>
</feature>
<reference evidence="2" key="2">
    <citation type="journal article" date="2020" name="Nat. Commun.">
        <title>Large-scale genome sequencing of mycorrhizal fungi provides insights into the early evolution of symbiotic traits.</title>
        <authorList>
            <person name="Miyauchi S."/>
            <person name="Kiss E."/>
            <person name="Kuo A."/>
            <person name="Drula E."/>
            <person name="Kohler A."/>
            <person name="Sanchez-Garcia M."/>
            <person name="Morin E."/>
            <person name="Andreopoulos B."/>
            <person name="Barry K.W."/>
            <person name="Bonito G."/>
            <person name="Buee M."/>
            <person name="Carver A."/>
            <person name="Chen C."/>
            <person name="Cichocki N."/>
            <person name="Clum A."/>
            <person name="Culley D."/>
            <person name="Crous P.W."/>
            <person name="Fauchery L."/>
            <person name="Girlanda M."/>
            <person name="Hayes R.D."/>
            <person name="Keri Z."/>
            <person name="LaButti K."/>
            <person name="Lipzen A."/>
            <person name="Lombard V."/>
            <person name="Magnuson J."/>
            <person name="Maillard F."/>
            <person name="Murat C."/>
            <person name="Nolan M."/>
            <person name="Ohm R.A."/>
            <person name="Pangilinan J."/>
            <person name="Pereira M.F."/>
            <person name="Perotto S."/>
            <person name="Peter M."/>
            <person name="Pfister S."/>
            <person name="Riley R."/>
            <person name="Sitrit Y."/>
            <person name="Stielow J.B."/>
            <person name="Szollosi G."/>
            <person name="Zifcakova L."/>
            <person name="Stursova M."/>
            <person name="Spatafora J.W."/>
            <person name="Tedersoo L."/>
            <person name="Vaario L.M."/>
            <person name="Yamada A."/>
            <person name="Yan M."/>
            <person name="Wang P."/>
            <person name="Xu J."/>
            <person name="Bruns T."/>
            <person name="Baldrian P."/>
            <person name="Vilgalys R."/>
            <person name="Dunand C."/>
            <person name="Henrissat B."/>
            <person name="Grigoriev I.V."/>
            <person name="Hibbett D."/>
            <person name="Nagy L.G."/>
            <person name="Martin F.M."/>
        </authorList>
    </citation>
    <scope>NUCLEOTIDE SEQUENCE</scope>
    <source>
        <strain evidence="2">Prilba</strain>
    </source>
</reference>
<feature type="region of interest" description="Disordered" evidence="1">
    <location>
        <begin position="1"/>
        <end position="201"/>
    </location>
</feature>
<name>A0A9P5MXY4_9AGAM</name>
<feature type="compositionally biased region" description="Basic and acidic residues" evidence="1">
    <location>
        <begin position="98"/>
        <end position="141"/>
    </location>
</feature>
<evidence type="ECO:0000256" key="1">
    <source>
        <dbReference type="SAM" id="MobiDB-lite"/>
    </source>
</evidence>
<sequence>MSGETSGLQDRLEREQQEAHEEVPVQDSNPVHVELTAHEKAHDSETPSRSPQPPMHEEQRASATPSLSLQPPTHEELRASVKRRPVATRKAPVVCASRRSDEKRERAEQEKRKRRNEQRLEAQKLEVERIREAQRKAKEEAAAAARAQSERETNGGEHPSQRRSSGSEDEEEASRDQWHKPTVAIKVDDDQKVDDDDDGDTSAIYLAIPDEEHPESHLIMMAHPTSAVSFAPPSPPITPHYSSDSISPHSGLGYCYYGHDDVTCQCECCYQCGLVNEDIQTGMESNYLFDPPPLFRWPSPRPVDTQTRQDAADVLFPPSLERSGDSAGTTVITVVIPEAKAVDYAQDGGISTSNMTREFQRDRYVTGRGGYRDFHWRGRDGRGPRFQRF</sequence>
<gene>
    <name evidence="2" type="ORF">DFH94DRAFT_399807</name>
</gene>
<feature type="compositionally biased region" description="Basic and acidic residues" evidence="1">
    <location>
        <begin position="35"/>
        <end position="46"/>
    </location>
</feature>
<organism evidence="2 3">
    <name type="scientific">Russula ochroleuca</name>
    <dbReference type="NCBI Taxonomy" id="152965"/>
    <lineage>
        <taxon>Eukaryota</taxon>
        <taxon>Fungi</taxon>
        <taxon>Dikarya</taxon>
        <taxon>Basidiomycota</taxon>
        <taxon>Agaricomycotina</taxon>
        <taxon>Agaricomycetes</taxon>
        <taxon>Russulales</taxon>
        <taxon>Russulaceae</taxon>
        <taxon>Russula</taxon>
    </lineage>
</organism>
<dbReference type="OrthoDB" id="3270965at2759"/>
<evidence type="ECO:0000313" key="3">
    <source>
        <dbReference type="Proteomes" id="UP000759537"/>
    </source>
</evidence>
<comment type="caution">
    <text evidence="2">The sequence shown here is derived from an EMBL/GenBank/DDBJ whole genome shotgun (WGS) entry which is preliminary data.</text>
</comment>
<dbReference type="EMBL" id="WHVB01000006">
    <property type="protein sequence ID" value="KAF8481559.1"/>
    <property type="molecule type" value="Genomic_DNA"/>
</dbReference>
<accession>A0A9P5MXY4</accession>
<reference evidence="2" key="1">
    <citation type="submission" date="2019-10" db="EMBL/GenBank/DDBJ databases">
        <authorList>
            <consortium name="DOE Joint Genome Institute"/>
            <person name="Kuo A."/>
            <person name="Miyauchi S."/>
            <person name="Kiss E."/>
            <person name="Drula E."/>
            <person name="Kohler A."/>
            <person name="Sanchez-Garcia M."/>
            <person name="Andreopoulos B."/>
            <person name="Barry K.W."/>
            <person name="Bonito G."/>
            <person name="Buee M."/>
            <person name="Carver A."/>
            <person name="Chen C."/>
            <person name="Cichocki N."/>
            <person name="Clum A."/>
            <person name="Culley D."/>
            <person name="Crous P.W."/>
            <person name="Fauchery L."/>
            <person name="Girlanda M."/>
            <person name="Hayes R."/>
            <person name="Keri Z."/>
            <person name="LaButti K."/>
            <person name="Lipzen A."/>
            <person name="Lombard V."/>
            <person name="Magnuson J."/>
            <person name="Maillard F."/>
            <person name="Morin E."/>
            <person name="Murat C."/>
            <person name="Nolan M."/>
            <person name="Ohm R."/>
            <person name="Pangilinan J."/>
            <person name="Pereira M."/>
            <person name="Perotto S."/>
            <person name="Peter M."/>
            <person name="Riley R."/>
            <person name="Sitrit Y."/>
            <person name="Stielow B."/>
            <person name="Szollosi G."/>
            <person name="Zifcakova L."/>
            <person name="Stursova M."/>
            <person name="Spatafora J.W."/>
            <person name="Tedersoo L."/>
            <person name="Vaario L.-M."/>
            <person name="Yamada A."/>
            <person name="Yan M."/>
            <person name="Wang P."/>
            <person name="Xu J."/>
            <person name="Bruns T."/>
            <person name="Baldrian P."/>
            <person name="Vilgalys R."/>
            <person name="Henrissat B."/>
            <person name="Grigoriev I.V."/>
            <person name="Hibbett D."/>
            <person name="Nagy L.G."/>
            <person name="Martin F.M."/>
        </authorList>
    </citation>
    <scope>NUCLEOTIDE SEQUENCE</scope>
    <source>
        <strain evidence="2">Prilba</strain>
    </source>
</reference>
<keyword evidence="3" id="KW-1185">Reference proteome</keyword>